<protein>
    <recommendedName>
        <fullName evidence="4">Transmembrane protein</fullName>
    </recommendedName>
</protein>
<keyword evidence="1" id="KW-1133">Transmembrane helix</keyword>
<feature type="transmembrane region" description="Helical" evidence="1">
    <location>
        <begin position="71"/>
        <end position="89"/>
    </location>
</feature>
<evidence type="ECO:0000256" key="1">
    <source>
        <dbReference type="SAM" id="Phobius"/>
    </source>
</evidence>
<reference evidence="2 3" key="1">
    <citation type="submission" date="2015-11" db="EMBL/GenBank/DDBJ databases">
        <title>Genomic analysis of 38 Legionella species identifies large and diverse effector repertoires.</title>
        <authorList>
            <person name="Burstein D."/>
            <person name="Amaro F."/>
            <person name="Zusman T."/>
            <person name="Lifshitz Z."/>
            <person name="Cohen O."/>
            <person name="Gilbert J.A."/>
            <person name="Pupko T."/>
            <person name="Shuman H.A."/>
            <person name="Segal G."/>
        </authorList>
    </citation>
    <scope>NUCLEOTIDE SEQUENCE [LARGE SCALE GENOMIC DNA]</scope>
    <source>
        <strain evidence="2 3">ATCC 49180</strain>
    </source>
</reference>
<dbReference type="RefSeq" id="WP_058520151.1">
    <property type="nucleotide sequence ID" value="NZ_CAAAIP010000001.1"/>
</dbReference>
<keyword evidence="1" id="KW-0472">Membrane</keyword>
<evidence type="ECO:0008006" key="4">
    <source>
        <dbReference type="Google" id="ProtNLM"/>
    </source>
</evidence>
<accession>A0A0W0ZV90</accession>
<dbReference type="Proteomes" id="UP000054693">
    <property type="component" value="Unassembled WGS sequence"/>
</dbReference>
<sequence length="101" mass="11279">MNKYRSLILLLLMGALVLAPLKLPTCPKQSMSAPAALSFTLTPCSVQQAMNNGCFSASYWLQDEFHLKAQWIAQCLIGLLGFLLIFSKYNSPLDEIYRPPI</sequence>
<dbReference type="EMBL" id="LNZA01000001">
    <property type="protein sequence ID" value="KTD73077.1"/>
    <property type="molecule type" value="Genomic_DNA"/>
</dbReference>
<dbReference type="STRING" id="40335.Ltuc_0924"/>
<dbReference type="AlphaFoldDB" id="A0A0W0ZV90"/>
<organism evidence="2 3">
    <name type="scientific">Legionella tucsonensis</name>
    <dbReference type="NCBI Taxonomy" id="40335"/>
    <lineage>
        <taxon>Bacteria</taxon>
        <taxon>Pseudomonadati</taxon>
        <taxon>Pseudomonadota</taxon>
        <taxon>Gammaproteobacteria</taxon>
        <taxon>Legionellales</taxon>
        <taxon>Legionellaceae</taxon>
        <taxon>Legionella</taxon>
    </lineage>
</organism>
<gene>
    <name evidence="2" type="ORF">Ltuc_0924</name>
</gene>
<name>A0A0W0ZV90_9GAMM</name>
<evidence type="ECO:0000313" key="2">
    <source>
        <dbReference type="EMBL" id="KTD73077.1"/>
    </source>
</evidence>
<dbReference type="PATRIC" id="fig|40335.7.peg.974"/>
<evidence type="ECO:0000313" key="3">
    <source>
        <dbReference type="Proteomes" id="UP000054693"/>
    </source>
</evidence>
<proteinExistence type="predicted"/>
<dbReference type="OrthoDB" id="5654273at2"/>
<keyword evidence="3" id="KW-1185">Reference proteome</keyword>
<comment type="caution">
    <text evidence="2">The sequence shown here is derived from an EMBL/GenBank/DDBJ whole genome shotgun (WGS) entry which is preliminary data.</text>
</comment>
<keyword evidence="1" id="KW-0812">Transmembrane</keyword>